<feature type="transmembrane region" description="Helical" evidence="2">
    <location>
        <begin position="372"/>
        <end position="393"/>
    </location>
</feature>
<name>A0A1B6DQK0_9HEMI</name>
<feature type="non-terminal residue" evidence="3">
    <location>
        <position position="1"/>
    </location>
</feature>
<evidence type="ECO:0000313" key="3">
    <source>
        <dbReference type="EMBL" id="JAS27948.1"/>
    </source>
</evidence>
<feature type="compositionally biased region" description="Low complexity" evidence="1">
    <location>
        <begin position="11"/>
        <end position="23"/>
    </location>
</feature>
<keyword evidence="2" id="KW-0812">Transmembrane</keyword>
<organism evidence="3">
    <name type="scientific">Clastoptera arizonana</name>
    <name type="common">Arizona spittle bug</name>
    <dbReference type="NCBI Taxonomy" id="38151"/>
    <lineage>
        <taxon>Eukaryota</taxon>
        <taxon>Metazoa</taxon>
        <taxon>Ecdysozoa</taxon>
        <taxon>Arthropoda</taxon>
        <taxon>Hexapoda</taxon>
        <taxon>Insecta</taxon>
        <taxon>Pterygota</taxon>
        <taxon>Neoptera</taxon>
        <taxon>Paraneoptera</taxon>
        <taxon>Hemiptera</taxon>
        <taxon>Auchenorrhyncha</taxon>
        <taxon>Cercopoidea</taxon>
        <taxon>Clastopteridae</taxon>
        <taxon>Clastoptera</taxon>
    </lineage>
</organism>
<dbReference type="AlphaFoldDB" id="A0A1B6DQK0"/>
<proteinExistence type="predicted"/>
<keyword evidence="2" id="KW-0472">Membrane</keyword>
<evidence type="ECO:0000256" key="2">
    <source>
        <dbReference type="SAM" id="Phobius"/>
    </source>
</evidence>
<gene>
    <name evidence="3" type="ORF">g.5459</name>
</gene>
<evidence type="ECO:0000256" key="1">
    <source>
        <dbReference type="SAM" id="MobiDB-lite"/>
    </source>
</evidence>
<keyword evidence="2" id="KW-1133">Transmembrane helix</keyword>
<reference evidence="3" key="1">
    <citation type="submission" date="2015-12" db="EMBL/GenBank/DDBJ databases">
        <title>De novo transcriptome assembly of four potential Pierce s Disease insect vectors from Arizona vineyards.</title>
        <authorList>
            <person name="Tassone E.E."/>
        </authorList>
    </citation>
    <scope>NUCLEOTIDE SEQUENCE</scope>
</reference>
<sequence length="445" mass="51589">KKNEIEDVDCSESSYSMTDTSSSIVYKHSDQRPKEKKHIPQPVCQFCASQMSLAPGNKCQTCNHYSHYKGNEDNVHYFAENKVAKPNMQRYASNQQDINPNQMYNRQCNPIKDKQFADCSKSSFRYHDSHKYFRPESHKKASKVYKKYSSQNHGVRGPIGNFVHNMEQWYNNLKSGEGDQEIYHRFPKKDSVESLKMLYKAKIEKTEDSDPELITFKKVKGIPKYDFKPEPQNIHCQFYKNFEPNIFDNNINKDLLHCPPNKDEIPPYQGPNGVSGVYMPTSNPPERIDIYYFDHGNAGYFRTTDRSPPLCTELLIQRSDEYATKFWAEIFGACHLFITFFTSFLLQFFRFLLHSLVRTLAVGSVQLFSDYFFKPLLSIAFNGFIQPIFILFYNMATSFKDLCEPLSGAFGLFIDEIAKLLRAIRLVDVNTTNNNGPFYPPVQPA</sequence>
<protein>
    <submittedName>
        <fullName evidence="3">Uncharacterized protein</fullName>
    </submittedName>
</protein>
<feature type="region of interest" description="Disordered" evidence="1">
    <location>
        <begin position="1"/>
        <end position="36"/>
    </location>
</feature>
<dbReference type="EMBL" id="GEDC01009350">
    <property type="protein sequence ID" value="JAS27948.1"/>
    <property type="molecule type" value="Transcribed_RNA"/>
</dbReference>
<accession>A0A1B6DQK0</accession>
<feature type="transmembrane region" description="Helical" evidence="2">
    <location>
        <begin position="326"/>
        <end position="352"/>
    </location>
</feature>
<feature type="compositionally biased region" description="Acidic residues" evidence="1">
    <location>
        <begin position="1"/>
        <end position="10"/>
    </location>
</feature>